<dbReference type="Pfam" id="PF15749">
    <property type="entry name" value="MRNIP"/>
    <property type="match status" value="1"/>
</dbReference>
<dbReference type="AlphaFoldDB" id="A0A3B3BM54"/>
<dbReference type="GO" id="GO:0005634">
    <property type="term" value="C:nucleus"/>
    <property type="evidence" value="ECO:0007669"/>
    <property type="project" value="TreeGrafter"/>
</dbReference>
<protein>
    <recommendedName>
        <fullName evidence="1">MRN complex-interacting protein N-terminal domain-containing protein</fullName>
    </recommendedName>
</protein>
<reference evidence="2" key="1">
    <citation type="submission" date="2025-08" db="UniProtKB">
        <authorList>
            <consortium name="Ensembl"/>
        </authorList>
    </citation>
    <scope>IDENTIFICATION</scope>
</reference>
<evidence type="ECO:0000313" key="3">
    <source>
        <dbReference type="Proteomes" id="UP000261560"/>
    </source>
</evidence>
<keyword evidence="3" id="KW-1185">Reference proteome</keyword>
<evidence type="ECO:0000259" key="1">
    <source>
        <dbReference type="Pfam" id="PF15749"/>
    </source>
</evidence>
<dbReference type="InterPro" id="IPR032739">
    <property type="entry name" value="MRNIP"/>
</dbReference>
<dbReference type="PANTHER" id="PTHR15863:SF2">
    <property type="entry name" value="MRN COMPLEX-INTERACTING PROTEIN"/>
    <property type="match status" value="1"/>
</dbReference>
<dbReference type="PaxDb" id="30732-ENSOMEP00000006646"/>
<dbReference type="GO" id="GO:0003682">
    <property type="term" value="F:chromatin binding"/>
    <property type="evidence" value="ECO:0007669"/>
    <property type="project" value="TreeGrafter"/>
</dbReference>
<sequence length="77" mass="8852">QKFFLISSNLTVCDDLCLCVFQVKKVKKWLCKLCGQKQSLLKEFGRGSGADCRRHVQKLNAMRGAMMEEEHSTWASR</sequence>
<dbReference type="GO" id="GO:0007095">
    <property type="term" value="P:mitotic G2 DNA damage checkpoint signaling"/>
    <property type="evidence" value="ECO:0007669"/>
    <property type="project" value="TreeGrafter"/>
</dbReference>
<accession>A0A3B3BM54</accession>
<dbReference type="Proteomes" id="UP000261560">
    <property type="component" value="Unplaced"/>
</dbReference>
<proteinExistence type="predicted"/>
<dbReference type="Ensembl" id="ENSOMET00000005474.1">
    <property type="protein sequence ID" value="ENSOMEP00000006646.1"/>
    <property type="gene ID" value="ENSOMEG00000007683.1"/>
</dbReference>
<name>A0A3B3BM54_ORYME</name>
<dbReference type="OMA" id="EQEAHAW"/>
<evidence type="ECO:0000313" key="2">
    <source>
        <dbReference type="Ensembl" id="ENSOMEP00000006646.1"/>
    </source>
</evidence>
<reference evidence="2" key="2">
    <citation type="submission" date="2025-09" db="UniProtKB">
        <authorList>
            <consortium name="Ensembl"/>
        </authorList>
    </citation>
    <scope>IDENTIFICATION</scope>
</reference>
<dbReference type="InterPro" id="IPR049472">
    <property type="entry name" value="MRNIP_N"/>
</dbReference>
<feature type="domain" description="MRN complex-interacting protein N-terminal" evidence="1">
    <location>
        <begin position="20"/>
        <end position="71"/>
    </location>
</feature>
<dbReference type="PANTHER" id="PTHR15863">
    <property type="entry name" value="MRN COMPLEX-INTERACTING PROTEIN"/>
    <property type="match status" value="1"/>
</dbReference>
<dbReference type="GeneTree" id="ENSGT00940000177214"/>
<organism evidence="2 3">
    <name type="scientific">Oryzias melastigma</name>
    <name type="common">Marine medaka</name>
    <dbReference type="NCBI Taxonomy" id="30732"/>
    <lineage>
        <taxon>Eukaryota</taxon>
        <taxon>Metazoa</taxon>
        <taxon>Chordata</taxon>
        <taxon>Craniata</taxon>
        <taxon>Vertebrata</taxon>
        <taxon>Euteleostomi</taxon>
        <taxon>Actinopterygii</taxon>
        <taxon>Neopterygii</taxon>
        <taxon>Teleostei</taxon>
        <taxon>Neoteleostei</taxon>
        <taxon>Acanthomorphata</taxon>
        <taxon>Ovalentaria</taxon>
        <taxon>Atherinomorphae</taxon>
        <taxon>Beloniformes</taxon>
        <taxon>Adrianichthyidae</taxon>
        <taxon>Oryziinae</taxon>
        <taxon>Oryzias</taxon>
    </lineage>
</organism>
<dbReference type="STRING" id="30732.ENSOMEP00000006646"/>